<accession>A0A1Q5SZ16</accession>
<dbReference type="EMBL" id="MNBE01000725">
    <property type="protein sequence ID" value="OKO93261.1"/>
    <property type="molecule type" value="Genomic_DNA"/>
</dbReference>
<dbReference type="AlphaFoldDB" id="A0A1Q5SZ16"/>
<protein>
    <submittedName>
        <fullName evidence="3">Uncharacterized protein</fullName>
    </submittedName>
</protein>
<evidence type="ECO:0000256" key="2">
    <source>
        <dbReference type="SAM" id="SignalP"/>
    </source>
</evidence>
<organism evidence="3 4">
    <name type="scientific">Penicillium subrubescens</name>
    <dbReference type="NCBI Taxonomy" id="1316194"/>
    <lineage>
        <taxon>Eukaryota</taxon>
        <taxon>Fungi</taxon>
        <taxon>Dikarya</taxon>
        <taxon>Ascomycota</taxon>
        <taxon>Pezizomycotina</taxon>
        <taxon>Eurotiomycetes</taxon>
        <taxon>Eurotiomycetidae</taxon>
        <taxon>Eurotiales</taxon>
        <taxon>Aspergillaceae</taxon>
        <taxon>Penicillium</taxon>
    </lineage>
</organism>
<dbReference type="Proteomes" id="UP000186955">
    <property type="component" value="Unassembled WGS sequence"/>
</dbReference>
<keyword evidence="2" id="KW-0732">Signal</keyword>
<feature type="chain" id="PRO_5012411785" evidence="2">
    <location>
        <begin position="19"/>
        <end position="80"/>
    </location>
</feature>
<reference evidence="3 4" key="1">
    <citation type="submission" date="2016-10" db="EMBL/GenBank/DDBJ databases">
        <title>Genome sequence of the ascomycete fungus Penicillium subrubescens.</title>
        <authorList>
            <person name="De Vries R.P."/>
            <person name="Peng M."/>
            <person name="Dilokpimol A."/>
            <person name="Hilden K."/>
            <person name="Makela M.R."/>
            <person name="Grigoriev I."/>
            <person name="Riley R."/>
            <person name="Granchi Z."/>
        </authorList>
    </citation>
    <scope>NUCLEOTIDE SEQUENCE [LARGE SCALE GENOMIC DNA]</scope>
    <source>
        <strain evidence="3 4">CBS 132785</strain>
    </source>
</reference>
<name>A0A1Q5SZ16_9EURO</name>
<sequence>MNLINIAAALALASTVCGAIIPEGALGSTIGSVSKIEHTVASLPVITMDKLHGTVSENTSAEDADTAAADDTTTEVYDSI</sequence>
<comment type="caution">
    <text evidence="3">The sequence shown here is derived from an EMBL/GenBank/DDBJ whole genome shotgun (WGS) entry which is preliminary data.</text>
</comment>
<keyword evidence="4" id="KW-1185">Reference proteome</keyword>
<gene>
    <name evidence="3" type="ORF">PENSUB_12324</name>
</gene>
<feature type="region of interest" description="Disordered" evidence="1">
    <location>
        <begin position="57"/>
        <end position="80"/>
    </location>
</feature>
<feature type="signal peptide" evidence="2">
    <location>
        <begin position="1"/>
        <end position="18"/>
    </location>
</feature>
<evidence type="ECO:0000313" key="3">
    <source>
        <dbReference type="EMBL" id="OKO93261.1"/>
    </source>
</evidence>
<evidence type="ECO:0000313" key="4">
    <source>
        <dbReference type="Proteomes" id="UP000186955"/>
    </source>
</evidence>
<evidence type="ECO:0000256" key="1">
    <source>
        <dbReference type="SAM" id="MobiDB-lite"/>
    </source>
</evidence>
<proteinExistence type="predicted"/>